<dbReference type="EMBL" id="JAGTJQ010000002">
    <property type="protein sequence ID" value="KAH7037048.1"/>
    <property type="molecule type" value="Genomic_DNA"/>
</dbReference>
<dbReference type="Proteomes" id="UP000756346">
    <property type="component" value="Unassembled WGS sequence"/>
</dbReference>
<evidence type="ECO:0000313" key="1">
    <source>
        <dbReference type="EMBL" id="KAH7037048.1"/>
    </source>
</evidence>
<protein>
    <submittedName>
        <fullName evidence="1">Uncharacterized protein</fullName>
    </submittedName>
</protein>
<reference evidence="1" key="1">
    <citation type="journal article" date="2021" name="Nat. Commun.">
        <title>Genetic determinants of endophytism in the Arabidopsis root mycobiome.</title>
        <authorList>
            <person name="Mesny F."/>
            <person name="Miyauchi S."/>
            <person name="Thiergart T."/>
            <person name="Pickel B."/>
            <person name="Atanasova L."/>
            <person name="Karlsson M."/>
            <person name="Huettel B."/>
            <person name="Barry K.W."/>
            <person name="Haridas S."/>
            <person name="Chen C."/>
            <person name="Bauer D."/>
            <person name="Andreopoulos W."/>
            <person name="Pangilinan J."/>
            <person name="LaButti K."/>
            <person name="Riley R."/>
            <person name="Lipzen A."/>
            <person name="Clum A."/>
            <person name="Drula E."/>
            <person name="Henrissat B."/>
            <person name="Kohler A."/>
            <person name="Grigoriev I.V."/>
            <person name="Martin F.M."/>
            <person name="Hacquard S."/>
        </authorList>
    </citation>
    <scope>NUCLEOTIDE SEQUENCE</scope>
    <source>
        <strain evidence="1">MPI-CAGE-CH-0230</strain>
    </source>
</reference>
<comment type="caution">
    <text evidence="1">The sequence shown here is derived from an EMBL/GenBank/DDBJ whole genome shotgun (WGS) entry which is preliminary data.</text>
</comment>
<accession>A0A9P9BXH5</accession>
<evidence type="ECO:0000313" key="2">
    <source>
        <dbReference type="Proteomes" id="UP000756346"/>
    </source>
</evidence>
<dbReference type="AlphaFoldDB" id="A0A9P9BXH5"/>
<dbReference type="RefSeq" id="XP_046016169.1">
    <property type="nucleotide sequence ID" value="XM_046163098.1"/>
</dbReference>
<keyword evidence="2" id="KW-1185">Reference proteome</keyword>
<name>A0A9P9BXH5_9PEZI</name>
<dbReference type="GeneID" id="70192644"/>
<organism evidence="1 2">
    <name type="scientific">Microdochium trichocladiopsis</name>
    <dbReference type="NCBI Taxonomy" id="1682393"/>
    <lineage>
        <taxon>Eukaryota</taxon>
        <taxon>Fungi</taxon>
        <taxon>Dikarya</taxon>
        <taxon>Ascomycota</taxon>
        <taxon>Pezizomycotina</taxon>
        <taxon>Sordariomycetes</taxon>
        <taxon>Xylariomycetidae</taxon>
        <taxon>Xylariales</taxon>
        <taxon>Microdochiaceae</taxon>
        <taxon>Microdochium</taxon>
    </lineage>
</organism>
<proteinExistence type="predicted"/>
<sequence>MLLAHLLAYVELCRPPERSRHAYCAISSFVPHRPSIYDELPRAGPREGYVPPYVLGAWGDDVRLFDHFIALAICGYGKVGFRHVKLRYCFPVEVCYAGVELYADTELLCSCVGRLVPDEDVVPGESLLAAITWCHGSTLVWGHHVWTIWRGMLSGIDKPSGGSIVLTSGIEPGIVFHYDLAREVRSLDLRPT</sequence>
<gene>
    <name evidence="1" type="ORF">B0I36DRAFT_61418</name>
</gene>